<evidence type="ECO:0000259" key="1">
    <source>
        <dbReference type="Pfam" id="PF12873"/>
    </source>
</evidence>
<dbReference type="RefSeq" id="WP_169277109.1">
    <property type="nucleotide sequence ID" value="NZ_JABBCP010000002.1"/>
</dbReference>
<dbReference type="AlphaFoldDB" id="A0A7X9YIQ7"/>
<proteinExistence type="predicted"/>
<evidence type="ECO:0000313" key="2">
    <source>
        <dbReference type="EMBL" id="NMF55428.1"/>
    </source>
</evidence>
<sequence>MFSIEENLFDFAFYPMPAFAYLSELAAPEDWGENDRVLKNYLTFTFKRAVHLYNKAAEVGEGCSALIFQHDCCLMDTGLFTERFEPIYVLFEPNERPDARQQWFLKGFYKASDPRLIEFSVLPDRVHFSENPADFVFDYRLEVRTNIDHILGDAENLSRIPEQLKGEDRAFLLRHAFEGAVMEASRRAAANYTIAVPQYYNGRIQLLLPLCLTGDTPELALTIQREDGYYSARTCLTLDMAYNNARLICRPEAPWIKDAACPDVCGD</sequence>
<dbReference type="InterPro" id="IPR024437">
    <property type="entry name" value="DUF3825"/>
</dbReference>
<protein>
    <submittedName>
        <fullName evidence="2">DUF3825 domain-containing protein</fullName>
    </submittedName>
</protein>
<keyword evidence="3" id="KW-1185">Reference proteome</keyword>
<feature type="domain" description="DUF3825" evidence="1">
    <location>
        <begin position="22"/>
        <end position="255"/>
    </location>
</feature>
<dbReference type="Pfam" id="PF12873">
    <property type="entry name" value="DUF3825"/>
    <property type="match status" value="1"/>
</dbReference>
<organism evidence="2 3">
    <name type="scientific">Collinsella acetigenes</name>
    <dbReference type="NCBI Taxonomy" id="2713419"/>
    <lineage>
        <taxon>Bacteria</taxon>
        <taxon>Bacillati</taxon>
        <taxon>Actinomycetota</taxon>
        <taxon>Coriobacteriia</taxon>
        <taxon>Coriobacteriales</taxon>
        <taxon>Coriobacteriaceae</taxon>
        <taxon>Collinsella</taxon>
    </lineage>
</organism>
<name>A0A7X9YIQ7_9ACTN</name>
<reference evidence="2 3" key="1">
    <citation type="submission" date="2020-04" db="EMBL/GenBank/DDBJ databases">
        <title>Collinsella sp. KGMB02528 nov., an anaerobic actinobacterium isolated from human feces.</title>
        <authorList>
            <person name="Han K.-I."/>
            <person name="Eom M.K."/>
            <person name="Kim J.-S."/>
            <person name="Lee K.C."/>
            <person name="Suh M.K."/>
            <person name="Park S.-H."/>
            <person name="Lee J.H."/>
            <person name="Kang S.W."/>
            <person name="Park J.-E."/>
            <person name="Oh B.S."/>
            <person name="Yu S.Y."/>
            <person name="Choi S.-H."/>
            <person name="Lee D.H."/>
            <person name="Yoon H."/>
            <person name="Kim B.-Y."/>
            <person name="Lee J.H."/>
            <person name="Lee J.-S."/>
        </authorList>
    </citation>
    <scope>NUCLEOTIDE SEQUENCE [LARGE SCALE GENOMIC DNA]</scope>
    <source>
        <strain evidence="2 3">KGMB02528</strain>
    </source>
</reference>
<dbReference type="EMBL" id="JABBCP010000002">
    <property type="protein sequence ID" value="NMF55428.1"/>
    <property type="molecule type" value="Genomic_DNA"/>
</dbReference>
<accession>A0A7X9YIQ7</accession>
<evidence type="ECO:0000313" key="3">
    <source>
        <dbReference type="Proteomes" id="UP000546970"/>
    </source>
</evidence>
<comment type="caution">
    <text evidence="2">The sequence shown here is derived from an EMBL/GenBank/DDBJ whole genome shotgun (WGS) entry which is preliminary data.</text>
</comment>
<dbReference type="Proteomes" id="UP000546970">
    <property type="component" value="Unassembled WGS sequence"/>
</dbReference>
<gene>
    <name evidence="2" type="ORF">HF320_03660</name>
</gene>